<evidence type="ECO:0000313" key="2">
    <source>
        <dbReference type="Proteomes" id="UP000177152"/>
    </source>
</evidence>
<comment type="caution">
    <text evidence="1">The sequence shown here is derived from an EMBL/GenBank/DDBJ whole genome shotgun (WGS) entry which is preliminary data.</text>
</comment>
<protein>
    <submittedName>
        <fullName evidence="1">Uncharacterized protein</fullName>
    </submittedName>
</protein>
<dbReference type="Proteomes" id="UP000177152">
    <property type="component" value="Unassembled WGS sequence"/>
</dbReference>
<accession>A0A1G2K8M1</accession>
<dbReference type="EMBL" id="MHQC01000022">
    <property type="protein sequence ID" value="OGZ94901.1"/>
    <property type="molecule type" value="Genomic_DNA"/>
</dbReference>
<sequence>MIPVPLGPGREYRTISALASGEVVILDGISLKMDEGEIESGDLYVAERNTGPKLLTARAITRDNSFCGGIVFPTTLDYAFDFCECVKVREV</sequence>
<gene>
    <name evidence="1" type="ORF">A2633_04810</name>
</gene>
<reference evidence="1 2" key="1">
    <citation type="journal article" date="2016" name="Nat. Commun.">
        <title>Thousands of microbial genomes shed light on interconnected biogeochemical processes in an aquifer system.</title>
        <authorList>
            <person name="Anantharaman K."/>
            <person name="Brown C.T."/>
            <person name="Hug L.A."/>
            <person name="Sharon I."/>
            <person name="Castelle C.J."/>
            <person name="Probst A.J."/>
            <person name="Thomas B.C."/>
            <person name="Singh A."/>
            <person name="Wilkins M.J."/>
            <person name="Karaoz U."/>
            <person name="Brodie E.L."/>
            <person name="Williams K.H."/>
            <person name="Hubbard S.S."/>
            <person name="Banfield J.F."/>
        </authorList>
    </citation>
    <scope>NUCLEOTIDE SEQUENCE [LARGE SCALE GENOMIC DNA]</scope>
</reference>
<dbReference type="AlphaFoldDB" id="A0A1G2K8M1"/>
<proteinExistence type="predicted"/>
<name>A0A1G2K8M1_9BACT</name>
<evidence type="ECO:0000313" key="1">
    <source>
        <dbReference type="EMBL" id="OGZ94901.1"/>
    </source>
</evidence>
<organism evidence="1 2">
    <name type="scientific">Candidatus Sungbacteria bacterium RIFCSPHIGHO2_01_FULL_47_32</name>
    <dbReference type="NCBI Taxonomy" id="1802264"/>
    <lineage>
        <taxon>Bacteria</taxon>
        <taxon>Candidatus Sungiibacteriota</taxon>
    </lineage>
</organism>